<protein>
    <submittedName>
        <fullName evidence="1">Uncharacterized protein</fullName>
    </submittedName>
</protein>
<dbReference type="AlphaFoldDB" id="A0A644X219"/>
<comment type="caution">
    <text evidence="1">The sequence shown here is derived from an EMBL/GenBank/DDBJ whole genome shotgun (WGS) entry which is preliminary data.</text>
</comment>
<organism evidence="1">
    <name type="scientific">bioreactor metagenome</name>
    <dbReference type="NCBI Taxonomy" id="1076179"/>
    <lineage>
        <taxon>unclassified sequences</taxon>
        <taxon>metagenomes</taxon>
        <taxon>ecological metagenomes</taxon>
    </lineage>
</organism>
<reference evidence="1" key="1">
    <citation type="submission" date="2019-08" db="EMBL/GenBank/DDBJ databases">
        <authorList>
            <person name="Kucharzyk K."/>
            <person name="Murdoch R.W."/>
            <person name="Higgins S."/>
            <person name="Loffler F."/>
        </authorList>
    </citation>
    <scope>NUCLEOTIDE SEQUENCE</scope>
</reference>
<proteinExistence type="predicted"/>
<name>A0A644X219_9ZZZZ</name>
<accession>A0A644X219</accession>
<gene>
    <name evidence="1" type="ORF">SDC9_56532</name>
</gene>
<dbReference type="EMBL" id="VSSQ01001664">
    <property type="protein sequence ID" value="MPM10205.1"/>
    <property type="molecule type" value="Genomic_DNA"/>
</dbReference>
<sequence>MKVELRLRTGFYETTSYWMDVIKNRIVLTPQTPDAGKEKIVILGEAIAAVTILEKKNPEIEIQTKGGTFFGTLAPETDLDKLFNQMKKELKKKVIYEGGIGHA</sequence>
<evidence type="ECO:0000313" key="1">
    <source>
        <dbReference type="EMBL" id="MPM10205.1"/>
    </source>
</evidence>